<gene>
    <name evidence="1" type="ORF">OUZ56_012492</name>
</gene>
<evidence type="ECO:0000313" key="1">
    <source>
        <dbReference type="EMBL" id="KAK4007332.1"/>
    </source>
</evidence>
<sequence length="101" mass="12163">MIDFHYPRNGKIQLAKACICVYCTDARYYNTRLRRPSKRTWKEELYCIELRARMPTIQPLTQLTRSPRHLCLIQHCLQTQQLFPSRRSVSNLFRVQLTKIH</sequence>
<evidence type="ECO:0000313" key="2">
    <source>
        <dbReference type="Proteomes" id="UP001234178"/>
    </source>
</evidence>
<protein>
    <submittedName>
        <fullName evidence="1">Uncharacterized protein</fullName>
    </submittedName>
</protein>
<reference evidence="1 2" key="1">
    <citation type="journal article" date="2023" name="Nucleic Acids Res.">
        <title>The hologenome of Daphnia magna reveals possible DNA methylation and microbiome-mediated evolution of the host genome.</title>
        <authorList>
            <person name="Chaturvedi A."/>
            <person name="Li X."/>
            <person name="Dhandapani V."/>
            <person name="Marshall H."/>
            <person name="Kissane S."/>
            <person name="Cuenca-Cambronero M."/>
            <person name="Asole G."/>
            <person name="Calvet F."/>
            <person name="Ruiz-Romero M."/>
            <person name="Marangio P."/>
            <person name="Guigo R."/>
            <person name="Rago D."/>
            <person name="Mirbahai L."/>
            <person name="Eastwood N."/>
            <person name="Colbourne J.K."/>
            <person name="Zhou J."/>
            <person name="Mallon E."/>
            <person name="Orsini L."/>
        </authorList>
    </citation>
    <scope>NUCLEOTIDE SEQUENCE [LARGE SCALE GENOMIC DNA]</scope>
    <source>
        <strain evidence="1">LRV0_1</strain>
    </source>
</reference>
<name>A0ABQ9Z356_9CRUS</name>
<organism evidence="1 2">
    <name type="scientific">Daphnia magna</name>
    <dbReference type="NCBI Taxonomy" id="35525"/>
    <lineage>
        <taxon>Eukaryota</taxon>
        <taxon>Metazoa</taxon>
        <taxon>Ecdysozoa</taxon>
        <taxon>Arthropoda</taxon>
        <taxon>Crustacea</taxon>
        <taxon>Branchiopoda</taxon>
        <taxon>Diplostraca</taxon>
        <taxon>Cladocera</taxon>
        <taxon>Anomopoda</taxon>
        <taxon>Daphniidae</taxon>
        <taxon>Daphnia</taxon>
    </lineage>
</organism>
<dbReference type="Proteomes" id="UP001234178">
    <property type="component" value="Unassembled WGS sequence"/>
</dbReference>
<comment type="caution">
    <text evidence="1">The sequence shown here is derived from an EMBL/GenBank/DDBJ whole genome shotgun (WGS) entry which is preliminary data.</text>
</comment>
<accession>A0ABQ9Z356</accession>
<keyword evidence="2" id="KW-1185">Reference proteome</keyword>
<proteinExistence type="predicted"/>
<dbReference type="EMBL" id="JAOYFB010000002">
    <property type="protein sequence ID" value="KAK4007332.1"/>
    <property type="molecule type" value="Genomic_DNA"/>
</dbReference>